<evidence type="ECO:0000259" key="4">
    <source>
        <dbReference type="Pfam" id="PF25917"/>
    </source>
</evidence>
<dbReference type="OrthoDB" id="9801814at2"/>
<dbReference type="AlphaFoldDB" id="A0A1H7XUS2"/>
<keyword evidence="8" id="KW-1185">Reference proteome</keyword>
<comment type="subcellular location">
    <subcellularLocation>
        <location evidence="1">Cell envelope</location>
    </subcellularLocation>
</comment>
<evidence type="ECO:0000259" key="5">
    <source>
        <dbReference type="Pfam" id="PF25944"/>
    </source>
</evidence>
<dbReference type="Pfam" id="PF25876">
    <property type="entry name" value="HH_MFP_RND"/>
    <property type="match status" value="1"/>
</dbReference>
<dbReference type="Proteomes" id="UP000199421">
    <property type="component" value="Unassembled WGS sequence"/>
</dbReference>
<evidence type="ECO:0000313" key="7">
    <source>
        <dbReference type="EMBL" id="SEM37530.1"/>
    </source>
</evidence>
<dbReference type="InterPro" id="IPR006143">
    <property type="entry name" value="RND_pump_MFP"/>
</dbReference>
<dbReference type="InterPro" id="IPR058625">
    <property type="entry name" value="MdtA-like_BSH"/>
</dbReference>
<dbReference type="Gene3D" id="2.40.420.20">
    <property type="match status" value="1"/>
</dbReference>
<name>A0A1H7XUS2_OLID1</name>
<dbReference type="Pfam" id="PF25967">
    <property type="entry name" value="RND-MFP_C"/>
    <property type="match status" value="1"/>
</dbReference>
<sequence>MIILLKTSIKTLLFLTIPVFFTTFFSGCHSGSSSEDADSTKRLSVPVFMVDTGTAITVRDYLGTIEGKGNVEIRPQVEGVLEKIYIDEGSYVKQGQNLFKINELPYREAVKNAVAEETVEKAKQKNAQLEVESLKPLVDNDVISDVQLQTAQANNEVAKASVAKAATAVATAKINLGFTNLKAPSSGYIGRIPKRIGNVVTKGDSQPLTILSDTREVYVYFSMSESDFLHFTKGGRSNDSLANNDKLIPYVRLILADGTEYAEKGIVDAIDGQVNRTTGAISLRASFSNPNDILRQGNTGTLKMEERKPGVLLMPQVAAIELQDKTTVYVVTRDNKVKMRAIVLGGISGSNYIVKEGLKPGDRVVLAGFERLEDGLAINPQLQNPKNISL</sequence>
<dbReference type="Gene3D" id="2.40.50.100">
    <property type="match status" value="1"/>
</dbReference>
<dbReference type="EMBL" id="FOAF01000011">
    <property type="protein sequence ID" value="SEM37530.1"/>
    <property type="molecule type" value="Genomic_DNA"/>
</dbReference>
<feature type="domain" description="Multidrug resistance protein MdtA-like alpha-helical hairpin" evidence="3">
    <location>
        <begin position="112"/>
        <end position="179"/>
    </location>
</feature>
<evidence type="ECO:0000256" key="2">
    <source>
        <dbReference type="ARBA" id="ARBA00009477"/>
    </source>
</evidence>
<evidence type="ECO:0000256" key="1">
    <source>
        <dbReference type="ARBA" id="ARBA00004196"/>
    </source>
</evidence>
<dbReference type="Gene3D" id="2.40.30.170">
    <property type="match status" value="1"/>
</dbReference>
<dbReference type="STRING" id="407022.SAMN05661044_05006"/>
<dbReference type="PANTHER" id="PTHR30158:SF23">
    <property type="entry name" value="MULTIDRUG RESISTANCE PROTEIN MEXA"/>
    <property type="match status" value="1"/>
</dbReference>
<dbReference type="PROSITE" id="PS51257">
    <property type="entry name" value="PROKAR_LIPOPROTEIN"/>
    <property type="match status" value="1"/>
</dbReference>
<dbReference type="InterPro" id="IPR058627">
    <property type="entry name" value="MdtA-like_C"/>
</dbReference>
<reference evidence="8" key="1">
    <citation type="submission" date="2016-10" db="EMBL/GenBank/DDBJ databases">
        <authorList>
            <person name="Varghese N."/>
            <person name="Submissions S."/>
        </authorList>
    </citation>
    <scope>NUCLEOTIDE SEQUENCE [LARGE SCALE GENOMIC DNA]</scope>
    <source>
        <strain evidence="8">DSM 18733</strain>
    </source>
</reference>
<gene>
    <name evidence="7" type="ORF">SAMN05661044_05006</name>
</gene>
<dbReference type="RefSeq" id="WP_093330969.1">
    <property type="nucleotide sequence ID" value="NZ_FOAF01000011.1"/>
</dbReference>
<dbReference type="GO" id="GO:0030313">
    <property type="term" value="C:cell envelope"/>
    <property type="evidence" value="ECO:0007669"/>
    <property type="project" value="UniProtKB-SubCell"/>
</dbReference>
<dbReference type="PANTHER" id="PTHR30158">
    <property type="entry name" value="ACRA/E-RELATED COMPONENT OF DRUG EFFLUX TRANSPORTER"/>
    <property type="match status" value="1"/>
</dbReference>
<protein>
    <submittedName>
        <fullName evidence="7">Membrane fusion protein, multidrug efflux system</fullName>
    </submittedName>
</protein>
<evidence type="ECO:0000259" key="3">
    <source>
        <dbReference type="Pfam" id="PF25876"/>
    </source>
</evidence>
<dbReference type="GO" id="GO:0046677">
    <property type="term" value="P:response to antibiotic"/>
    <property type="evidence" value="ECO:0007669"/>
    <property type="project" value="TreeGrafter"/>
</dbReference>
<feature type="domain" description="Multidrug resistance protein MdtA-like beta-barrel" evidence="5">
    <location>
        <begin position="217"/>
        <end position="306"/>
    </location>
</feature>
<dbReference type="Pfam" id="PF25917">
    <property type="entry name" value="BSH_RND"/>
    <property type="match status" value="1"/>
</dbReference>
<dbReference type="GO" id="GO:0022857">
    <property type="term" value="F:transmembrane transporter activity"/>
    <property type="evidence" value="ECO:0007669"/>
    <property type="project" value="InterPro"/>
</dbReference>
<evidence type="ECO:0000313" key="8">
    <source>
        <dbReference type="Proteomes" id="UP000199421"/>
    </source>
</evidence>
<accession>A0A1H7XUS2</accession>
<feature type="domain" description="Multidrug resistance protein MdtA-like barrel-sandwich hybrid" evidence="4">
    <location>
        <begin position="70"/>
        <end position="209"/>
    </location>
</feature>
<organism evidence="7 8">
    <name type="scientific">Olivibacter domesticus</name>
    <name type="common">Pseudosphingobacterium domesticum</name>
    <dbReference type="NCBI Taxonomy" id="407022"/>
    <lineage>
        <taxon>Bacteria</taxon>
        <taxon>Pseudomonadati</taxon>
        <taxon>Bacteroidota</taxon>
        <taxon>Sphingobacteriia</taxon>
        <taxon>Sphingobacteriales</taxon>
        <taxon>Sphingobacteriaceae</taxon>
        <taxon>Olivibacter</taxon>
    </lineage>
</organism>
<evidence type="ECO:0000259" key="6">
    <source>
        <dbReference type="Pfam" id="PF25967"/>
    </source>
</evidence>
<dbReference type="NCBIfam" id="TIGR01730">
    <property type="entry name" value="RND_mfp"/>
    <property type="match status" value="1"/>
</dbReference>
<dbReference type="GO" id="GO:0005886">
    <property type="term" value="C:plasma membrane"/>
    <property type="evidence" value="ECO:0007669"/>
    <property type="project" value="TreeGrafter"/>
</dbReference>
<feature type="domain" description="Multidrug resistance protein MdtA-like C-terminal permuted SH3" evidence="6">
    <location>
        <begin position="312"/>
        <end position="370"/>
    </location>
</feature>
<dbReference type="Gene3D" id="1.10.287.470">
    <property type="entry name" value="Helix hairpin bin"/>
    <property type="match status" value="1"/>
</dbReference>
<dbReference type="InterPro" id="IPR058624">
    <property type="entry name" value="MdtA-like_HH"/>
</dbReference>
<dbReference type="InterPro" id="IPR058626">
    <property type="entry name" value="MdtA-like_b-barrel"/>
</dbReference>
<dbReference type="SUPFAM" id="SSF111369">
    <property type="entry name" value="HlyD-like secretion proteins"/>
    <property type="match status" value="1"/>
</dbReference>
<proteinExistence type="inferred from homology"/>
<dbReference type="Pfam" id="PF25944">
    <property type="entry name" value="Beta-barrel_RND"/>
    <property type="match status" value="1"/>
</dbReference>
<comment type="similarity">
    <text evidence="2">Belongs to the membrane fusion protein (MFP) (TC 8.A.1) family.</text>
</comment>